<dbReference type="RefSeq" id="WP_380619188.1">
    <property type="nucleotide sequence ID" value="NZ_JBHSDK010000010.1"/>
</dbReference>
<organism evidence="1 2">
    <name type="scientific">Salininema proteolyticum</name>
    <dbReference type="NCBI Taxonomy" id="1607685"/>
    <lineage>
        <taxon>Bacteria</taxon>
        <taxon>Bacillati</taxon>
        <taxon>Actinomycetota</taxon>
        <taxon>Actinomycetes</taxon>
        <taxon>Glycomycetales</taxon>
        <taxon>Glycomycetaceae</taxon>
        <taxon>Salininema</taxon>
    </lineage>
</organism>
<sequence>MTSRNELLQAWGADNTVEFPAAAWAAETAAPPEAWPDVPLLPAELSVFFTAEARGQFEFGARIALRYEDSDEDQTLIVVGTVTEDPDLLFTVDADTGEVLLINPAEQSMELVNSSLRSFSEFLRELGLFIDADRGGDTRPERALALERRFRDLDPAALEDPESWWSVAVMTMKGELQGLVDYRSAEFWEPGGLIEYPREKLLGLGLPEDTIPAADTLPRRVGEYFSAEVAAPLAPFCMLELSAPGTDMDIRLLVLGFVPDAPDLLYVLDPERGEILHFHRETKEISGVNANLAAFADFLGEIELASRRAGSADLTGDQYEALTDALRDIDPIAFEHPSYWWPRVFPTS</sequence>
<comment type="caution">
    <text evidence="1">The sequence shown here is derived from an EMBL/GenBank/DDBJ whole genome shotgun (WGS) entry which is preliminary data.</text>
</comment>
<gene>
    <name evidence="1" type="ORF">ACFPET_07170</name>
</gene>
<reference evidence="2" key="1">
    <citation type="journal article" date="2019" name="Int. J. Syst. Evol. Microbiol.">
        <title>The Global Catalogue of Microorganisms (GCM) 10K type strain sequencing project: providing services to taxonomists for standard genome sequencing and annotation.</title>
        <authorList>
            <consortium name="The Broad Institute Genomics Platform"/>
            <consortium name="The Broad Institute Genome Sequencing Center for Infectious Disease"/>
            <person name="Wu L."/>
            <person name="Ma J."/>
        </authorList>
    </citation>
    <scope>NUCLEOTIDE SEQUENCE [LARGE SCALE GENOMIC DNA]</scope>
    <source>
        <strain evidence="2">IBRC-M 10908</strain>
    </source>
</reference>
<dbReference type="InterPro" id="IPR025851">
    <property type="entry name" value="SUKH-4"/>
</dbReference>
<proteinExistence type="predicted"/>
<name>A0ABV8TW07_9ACTN</name>
<accession>A0ABV8TW07</accession>
<protein>
    <submittedName>
        <fullName evidence="1">SUKH-4 family immunity protein</fullName>
    </submittedName>
</protein>
<dbReference type="EMBL" id="JBHSDK010000010">
    <property type="protein sequence ID" value="MFC4334974.1"/>
    <property type="molecule type" value="Genomic_DNA"/>
</dbReference>
<evidence type="ECO:0000313" key="1">
    <source>
        <dbReference type="EMBL" id="MFC4334974.1"/>
    </source>
</evidence>
<keyword evidence="2" id="KW-1185">Reference proteome</keyword>
<evidence type="ECO:0000313" key="2">
    <source>
        <dbReference type="Proteomes" id="UP001595823"/>
    </source>
</evidence>
<dbReference type="Pfam" id="PF14435">
    <property type="entry name" value="SUKH-4"/>
    <property type="match status" value="2"/>
</dbReference>
<dbReference type="Proteomes" id="UP001595823">
    <property type="component" value="Unassembled WGS sequence"/>
</dbReference>